<proteinExistence type="inferred from homology"/>
<sequence length="470" mass="51018">MSAIVTRFAPSPTGYLHIGGARTALFNWLFARHFGGTFRLRIEDTDRQRSTDDAIGKIFEGLQWLGLDWDGDVVHQFSRAALHAAEAHRLIAEGKAYYCYCTPDELTAMREEAKANGLPPRYNGYWRDRDPAEAPAGVKPAVRLKAPREGETMVQDLVQGEVRFPNTELDDMILLRSDGTPTYMLSVVVDDHDMGITHVIRGDDHLTNTARQTQLYLALGWDVPAFAHIPLIHGADGAKLSKRHGALGVDAYRDLGYLPEAMRNYLLRLGWSHGDDEIISTEQAVAWFGLESVGRSPARFDFAKLDNLNGHYLREADNARLAGLVAGQLAKDLGRGLSEIETARLHGSIEGLKARARTLVQLVDSARFLVAARPLALDAKAEKVVAAGTPGRDRLAALKAAIADLDSFSAAMIEGAARGLAESTGAKLGDIAQPLRAALSGSTVSPPIFEVAEVLGREETLGRIADVLGA</sequence>
<evidence type="ECO:0000256" key="3">
    <source>
        <dbReference type="ARBA" id="ARBA00011245"/>
    </source>
</evidence>
<dbReference type="NCBIfam" id="TIGR00464">
    <property type="entry name" value="gltX_bact"/>
    <property type="match status" value="1"/>
</dbReference>
<dbReference type="GO" id="GO:0004818">
    <property type="term" value="F:glutamate-tRNA ligase activity"/>
    <property type="evidence" value="ECO:0007669"/>
    <property type="project" value="UniProtKB-UniRule"/>
</dbReference>
<feature type="binding site" evidence="10">
    <location>
        <position position="242"/>
    </location>
    <ligand>
        <name>ATP</name>
        <dbReference type="ChEBI" id="CHEBI:30616"/>
    </ligand>
</feature>
<evidence type="ECO:0000256" key="2">
    <source>
        <dbReference type="ARBA" id="ARBA00007894"/>
    </source>
</evidence>
<keyword evidence="9 10" id="KW-0030">Aminoacyl-tRNA synthetase</keyword>
<dbReference type="CDD" id="cd00808">
    <property type="entry name" value="GluRS_core"/>
    <property type="match status" value="1"/>
</dbReference>
<dbReference type="GO" id="GO:0006424">
    <property type="term" value="P:glutamyl-tRNA aminoacylation"/>
    <property type="evidence" value="ECO:0007669"/>
    <property type="project" value="UniProtKB-UniRule"/>
</dbReference>
<keyword evidence="6 10" id="KW-0547">Nucleotide-binding</keyword>
<dbReference type="InterPro" id="IPR000924">
    <property type="entry name" value="Glu/Gln-tRNA-synth"/>
</dbReference>
<comment type="function">
    <text evidence="10">Catalyzes the attachment of glutamate to tRNA(Glu) in a two-step reaction: glutamate is first activated by ATP to form Glu-AMP and then transferred to the acceptor end of tRNA(Glu).</text>
</comment>
<dbReference type="InterPro" id="IPR049940">
    <property type="entry name" value="GluQ/Sye"/>
</dbReference>
<dbReference type="GO" id="GO:0000049">
    <property type="term" value="F:tRNA binding"/>
    <property type="evidence" value="ECO:0007669"/>
    <property type="project" value="InterPro"/>
</dbReference>
<keyword evidence="4 10" id="KW-0963">Cytoplasm</keyword>
<dbReference type="GO" id="GO:0005524">
    <property type="term" value="F:ATP binding"/>
    <property type="evidence" value="ECO:0007669"/>
    <property type="project" value="UniProtKB-UniRule"/>
</dbReference>
<dbReference type="HAMAP" id="MF_00022">
    <property type="entry name" value="Glu_tRNA_synth_type1"/>
    <property type="match status" value="1"/>
</dbReference>
<gene>
    <name evidence="10" type="primary">gltX</name>
    <name evidence="13" type="ORF">DKG75_04505</name>
</gene>
<evidence type="ECO:0000256" key="4">
    <source>
        <dbReference type="ARBA" id="ARBA00022490"/>
    </source>
</evidence>
<evidence type="ECO:0000259" key="12">
    <source>
        <dbReference type="Pfam" id="PF19269"/>
    </source>
</evidence>
<dbReference type="OrthoDB" id="9807503at2"/>
<evidence type="ECO:0000256" key="10">
    <source>
        <dbReference type="HAMAP-Rule" id="MF_00022"/>
    </source>
</evidence>
<evidence type="ECO:0000256" key="8">
    <source>
        <dbReference type="ARBA" id="ARBA00022917"/>
    </source>
</evidence>
<evidence type="ECO:0000256" key="6">
    <source>
        <dbReference type="ARBA" id="ARBA00022741"/>
    </source>
</evidence>
<dbReference type="InterPro" id="IPR008925">
    <property type="entry name" value="aa_tRNA-synth_I_cd-bd_sf"/>
</dbReference>
<dbReference type="InterPro" id="IPR001412">
    <property type="entry name" value="aa-tRNA-synth_I_CS"/>
</dbReference>
<keyword evidence="8 10" id="KW-0648">Protein biosynthesis</keyword>
<dbReference type="InterPro" id="IPR004527">
    <property type="entry name" value="Glu-tRNA-ligase_bac/mito"/>
</dbReference>
<keyword evidence="14" id="KW-1185">Reference proteome</keyword>
<keyword evidence="5 10" id="KW-0436">Ligase</keyword>
<comment type="subcellular location">
    <subcellularLocation>
        <location evidence="1 10">Cytoplasm</location>
    </subcellularLocation>
</comment>
<dbReference type="AlphaFoldDB" id="A0A317EF73"/>
<comment type="similarity">
    <text evidence="2 10">Belongs to the class-I aminoacyl-tRNA synthetase family. Glutamate--tRNA ligase type 1 subfamily.</text>
</comment>
<dbReference type="PROSITE" id="PS00178">
    <property type="entry name" value="AA_TRNA_LIGASE_I"/>
    <property type="match status" value="1"/>
</dbReference>
<name>A0A317EF73_9PROT</name>
<evidence type="ECO:0000256" key="9">
    <source>
        <dbReference type="ARBA" id="ARBA00023146"/>
    </source>
</evidence>
<comment type="caution">
    <text evidence="13">The sequence shown here is derived from an EMBL/GenBank/DDBJ whole genome shotgun (WGS) entry which is preliminary data.</text>
</comment>
<evidence type="ECO:0000256" key="1">
    <source>
        <dbReference type="ARBA" id="ARBA00004496"/>
    </source>
</evidence>
<dbReference type="SUPFAM" id="SSF48163">
    <property type="entry name" value="An anticodon-binding domain of class I aminoacyl-tRNA synthetases"/>
    <property type="match status" value="1"/>
</dbReference>
<dbReference type="EMBL" id="QGLF01000001">
    <property type="protein sequence ID" value="PWR23825.1"/>
    <property type="molecule type" value="Genomic_DNA"/>
</dbReference>
<dbReference type="EC" id="6.1.1.17" evidence="10"/>
<dbReference type="Gene3D" id="1.10.10.350">
    <property type="match status" value="1"/>
</dbReference>
<keyword evidence="7 10" id="KW-0067">ATP-binding</keyword>
<dbReference type="InterPro" id="IPR033910">
    <property type="entry name" value="GluRS_core"/>
</dbReference>
<protein>
    <recommendedName>
        <fullName evidence="10">Glutamate--tRNA ligase</fullName>
        <ecNumber evidence="10">6.1.1.17</ecNumber>
    </recommendedName>
    <alternativeName>
        <fullName evidence="10">Glutamyl-tRNA synthetase</fullName>
        <shortName evidence="10">GluRS</shortName>
    </alternativeName>
</protein>
<dbReference type="InterPro" id="IPR045462">
    <property type="entry name" value="aa-tRNA-synth_I_cd-bd"/>
</dbReference>
<feature type="short sequence motif" description="'KMSKS' region" evidence="10">
    <location>
        <begin position="239"/>
        <end position="243"/>
    </location>
</feature>
<organism evidence="13 14">
    <name type="scientific">Zavarzinia compransoris</name>
    <dbReference type="NCBI Taxonomy" id="1264899"/>
    <lineage>
        <taxon>Bacteria</taxon>
        <taxon>Pseudomonadati</taxon>
        <taxon>Pseudomonadota</taxon>
        <taxon>Alphaproteobacteria</taxon>
        <taxon>Rhodospirillales</taxon>
        <taxon>Zavarziniaceae</taxon>
        <taxon>Zavarzinia</taxon>
    </lineage>
</organism>
<evidence type="ECO:0000256" key="5">
    <source>
        <dbReference type="ARBA" id="ARBA00022598"/>
    </source>
</evidence>
<evidence type="ECO:0000313" key="13">
    <source>
        <dbReference type="EMBL" id="PWR23825.1"/>
    </source>
</evidence>
<dbReference type="Gene3D" id="3.40.50.620">
    <property type="entry name" value="HUPs"/>
    <property type="match status" value="1"/>
</dbReference>
<dbReference type="Proteomes" id="UP000246077">
    <property type="component" value="Unassembled WGS sequence"/>
</dbReference>
<comment type="catalytic activity">
    <reaction evidence="10">
        <text>tRNA(Glu) + L-glutamate + ATP = L-glutamyl-tRNA(Glu) + AMP + diphosphate</text>
        <dbReference type="Rhea" id="RHEA:23540"/>
        <dbReference type="Rhea" id="RHEA-COMP:9663"/>
        <dbReference type="Rhea" id="RHEA-COMP:9680"/>
        <dbReference type="ChEBI" id="CHEBI:29985"/>
        <dbReference type="ChEBI" id="CHEBI:30616"/>
        <dbReference type="ChEBI" id="CHEBI:33019"/>
        <dbReference type="ChEBI" id="CHEBI:78442"/>
        <dbReference type="ChEBI" id="CHEBI:78520"/>
        <dbReference type="ChEBI" id="CHEBI:456215"/>
        <dbReference type="EC" id="6.1.1.17"/>
    </reaction>
</comment>
<evidence type="ECO:0000313" key="14">
    <source>
        <dbReference type="Proteomes" id="UP000246077"/>
    </source>
</evidence>
<dbReference type="GO" id="GO:0005829">
    <property type="term" value="C:cytosol"/>
    <property type="evidence" value="ECO:0007669"/>
    <property type="project" value="TreeGrafter"/>
</dbReference>
<evidence type="ECO:0000256" key="7">
    <source>
        <dbReference type="ARBA" id="ARBA00022840"/>
    </source>
</evidence>
<dbReference type="FunFam" id="3.40.50.620:FF:000007">
    <property type="entry name" value="Glutamate--tRNA ligase"/>
    <property type="match status" value="1"/>
</dbReference>
<dbReference type="RefSeq" id="WP_109919855.1">
    <property type="nucleotide sequence ID" value="NZ_QGLF01000001.1"/>
</dbReference>
<feature type="domain" description="Glutamyl/glutaminyl-tRNA synthetase class Ib catalytic" evidence="11">
    <location>
        <begin position="4"/>
        <end position="306"/>
    </location>
</feature>
<dbReference type="PANTHER" id="PTHR43311">
    <property type="entry name" value="GLUTAMATE--TRNA LIGASE"/>
    <property type="match status" value="1"/>
</dbReference>
<evidence type="ECO:0000259" key="11">
    <source>
        <dbReference type="Pfam" id="PF00749"/>
    </source>
</evidence>
<feature type="short sequence motif" description="'HIGH' region" evidence="10">
    <location>
        <begin position="10"/>
        <end position="20"/>
    </location>
</feature>
<dbReference type="InterPro" id="IPR020751">
    <property type="entry name" value="aa-tRNA-synth_I_codon-bd_sub2"/>
</dbReference>
<comment type="caution">
    <text evidence="10">Lacks conserved residue(s) required for the propagation of feature annotation.</text>
</comment>
<dbReference type="GO" id="GO:0008270">
    <property type="term" value="F:zinc ion binding"/>
    <property type="evidence" value="ECO:0007669"/>
    <property type="project" value="InterPro"/>
</dbReference>
<dbReference type="Pfam" id="PF00749">
    <property type="entry name" value="tRNA-synt_1c"/>
    <property type="match status" value="1"/>
</dbReference>
<dbReference type="SUPFAM" id="SSF52374">
    <property type="entry name" value="Nucleotidylyl transferase"/>
    <property type="match status" value="1"/>
</dbReference>
<reference evidence="14" key="1">
    <citation type="submission" date="2018-05" db="EMBL/GenBank/DDBJ databases">
        <title>Zavarzinia sp. HR-AS.</title>
        <authorList>
            <person name="Lee Y."/>
            <person name="Jeon C.O."/>
        </authorList>
    </citation>
    <scope>NUCLEOTIDE SEQUENCE [LARGE SCALE GENOMIC DNA]</scope>
    <source>
        <strain evidence="14">DSM 1231</strain>
    </source>
</reference>
<feature type="domain" description="Aminoacyl-tRNA synthetase class I anticodon-binding" evidence="12">
    <location>
        <begin position="338"/>
        <end position="467"/>
    </location>
</feature>
<dbReference type="InterPro" id="IPR014729">
    <property type="entry name" value="Rossmann-like_a/b/a_fold"/>
</dbReference>
<comment type="subunit">
    <text evidence="3 10">Monomer.</text>
</comment>
<dbReference type="InterPro" id="IPR020058">
    <property type="entry name" value="Glu/Gln-tRNA-synth_Ib_cat-dom"/>
</dbReference>
<dbReference type="PANTHER" id="PTHR43311:SF2">
    <property type="entry name" value="GLUTAMATE--TRNA LIGASE, MITOCHONDRIAL-RELATED"/>
    <property type="match status" value="1"/>
</dbReference>
<dbReference type="PRINTS" id="PR00987">
    <property type="entry name" value="TRNASYNTHGLU"/>
</dbReference>
<accession>A0A317EF73</accession>
<dbReference type="Pfam" id="PF19269">
    <property type="entry name" value="Anticodon_2"/>
    <property type="match status" value="1"/>
</dbReference>